<accession>A0AAD3P828</accession>
<proteinExistence type="predicted"/>
<organism evidence="1 2">
    <name type="scientific">Nepenthes gracilis</name>
    <name type="common">Slender pitcher plant</name>
    <dbReference type="NCBI Taxonomy" id="150966"/>
    <lineage>
        <taxon>Eukaryota</taxon>
        <taxon>Viridiplantae</taxon>
        <taxon>Streptophyta</taxon>
        <taxon>Embryophyta</taxon>
        <taxon>Tracheophyta</taxon>
        <taxon>Spermatophyta</taxon>
        <taxon>Magnoliopsida</taxon>
        <taxon>eudicotyledons</taxon>
        <taxon>Gunneridae</taxon>
        <taxon>Pentapetalae</taxon>
        <taxon>Caryophyllales</taxon>
        <taxon>Nepenthaceae</taxon>
        <taxon>Nepenthes</taxon>
    </lineage>
</organism>
<name>A0AAD3P828_NEPGR</name>
<reference evidence="1" key="1">
    <citation type="submission" date="2023-05" db="EMBL/GenBank/DDBJ databases">
        <title>Nepenthes gracilis genome sequencing.</title>
        <authorList>
            <person name="Fukushima K."/>
        </authorList>
    </citation>
    <scope>NUCLEOTIDE SEQUENCE</scope>
    <source>
        <strain evidence="1">SING2019-196</strain>
    </source>
</reference>
<dbReference type="AlphaFoldDB" id="A0AAD3P828"/>
<sequence length="78" mass="8971">MKSLLNYSNSSTIVMERRLSKRRRKEVQERQNRRGTWELPCSSTADVAVVADQSAINPFRLQLILFAVAELSFDLLCL</sequence>
<comment type="caution">
    <text evidence="1">The sequence shown here is derived from an EMBL/GenBank/DDBJ whole genome shotgun (WGS) entry which is preliminary data.</text>
</comment>
<gene>
    <name evidence="1" type="ORF">Nepgr_002569</name>
</gene>
<evidence type="ECO:0000313" key="2">
    <source>
        <dbReference type="Proteomes" id="UP001279734"/>
    </source>
</evidence>
<evidence type="ECO:0000313" key="1">
    <source>
        <dbReference type="EMBL" id="GMH00730.1"/>
    </source>
</evidence>
<dbReference type="Proteomes" id="UP001279734">
    <property type="component" value="Unassembled WGS sequence"/>
</dbReference>
<protein>
    <submittedName>
        <fullName evidence="1">Uncharacterized protein</fullName>
    </submittedName>
</protein>
<dbReference type="EMBL" id="BSYO01000002">
    <property type="protein sequence ID" value="GMH00730.1"/>
    <property type="molecule type" value="Genomic_DNA"/>
</dbReference>
<keyword evidence="2" id="KW-1185">Reference proteome</keyword>